<accession>A0A2K9LMN5</accession>
<evidence type="ECO:0000313" key="2">
    <source>
        <dbReference type="EMBL" id="AUM13598.1"/>
    </source>
</evidence>
<dbReference type="InterPro" id="IPR001296">
    <property type="entry name" value="Glyco_trans_1"/>
</dbReference>
<dbReference type="InterPro" id="IPR050194">
    <property type="entry name" value="Glycosyltransferase_grp1"/>
</dbReference>
<dbReference type="RefSeq" id="WP_101894973.1">
    <property type="nucleotide sequence ID" value="NZ_CP022684.1"/>
</dbReference>
<dbReference type="PANTHER" id="PTHR45947:SF3">
    <property type="entry name" value="SULFOQUINOVOSYL TRANSFERASE SQD2"/>
    <property type="match status" value="1"/>
</dbReference>
<dbReference type="AlphaFoldDB" id="A0A2K9LMN5"/>
<dbReference type="EMBL" id="CP022684">
    <property type="protein sequence ID" value="AUM13598.1"/>
    <property type="molecule type" value="Genomic_DNA"/>
</dbReference>
<dbReference type="Gene3D" id="3.40.50.2000">
    <property type="entry name" value="Glycogen Phosphorylase B"/>
    <property type="match status" value="2"/>
</dbReference>
<feature type="domain" description="Glycosyl transferase family 1" evidence="1">
    <location>
        <begin position="193"/>
        <end position="351"/>
    </location>
</feature>
<organism evidence="2 3">
    <name type="scientific">Ketobacter alkanivorans</name>
    <dbReference type="NCBI Taxonomy" id="1917421"/>
    <lineage>
        <taxon>Bacteria</taxon>
        <taxon>Pseudomonadati</taxon>
        <taxon>Pseudomonadota</taxon>
        <taxon>Gammaproteobacteria</taxon>
        <taxon>Pseudomonadales</taxon>
        <taxon>Ketobacteraceae</taxon>
        <taxon>Ketobacter</taxon>
    </lineage>
</organism>
<evidence type="ECO:0000313" key="3">
    <source>
        <dbReference type="Proteomes" id="UP000235116"/>
    </source>
</evidence>
<dbReference type="OrthoDB" id="9801609at2"/>
<dbReference type="GO" id="GO:0016758">
    <property type="term" value="F:hexosyltransferase activity"/>
    <property type="evidence" value="ECO:0007669"/>
    <property type="project" value="TreeGrafter"/>
</dbReference>
<sequence length="375" mass="42571">MIREAKDITLVLASNDKRSGNLEQELRSRVGELIKIDYDPIAPQYKYLAALLTYHPDRGVWWTRYQWHPVVQAGRRANVVKALKKLDRPFDALLMWGSWMHPVKNTAFQDKPFYYYIDQSCNKHLDPFDPVDAPGLDKPRLAFNRAQRESYEDAKRVFCMSQWTREQTLESHDIPESKAVAVGWGPIGINLSHESLSQNRTEKIVLFVGNEFLRKGMDYLREAIPKVVEQIPDARFIVVGENADHYELEPHPNLELTGLISDIEQLKDLYRRASVFVLPHRFERAGHVIIEAMTAGLPIVTSNQGGPPEVVHQGENGFVVEIGDVDGLAGSMVKLLQDAELAGNFGEKSREIAQNGYLWGNIADKMLSDILQTLP</sequence>
<dbReference type="Pfam" id="PF00534">
    <property type="entry name" value="Glycos_transf_1"/>
    <property type="match status" value="1"/>
</dbReference>
<name>A0A2K9LMN5_9GAMM</name>
<reference evidence="3" key="1">
    <citation type="submission" date="2017-08" db="EMBL/GenBank/DDBJ databases">
        <title>Direct submision.</title>
        <authorList>
            <person name="Kim S.-J."/>
            <person name="Rhee S.-K."/>
        </authorList>
    </citation>
    <scope>NUCLEOTIDE SEQUENCE [LARGE SCALE GENOMIC DNA]</scope>
    <source>
        <strain evidence="3">GI5</strain>
    </source>
</reference>
<protein>
    <recommendedName>
        <fullName evidence="1">Glycosyl transferase family 1 domain-containing protein</fullName>
    </recommendedName>
</protein>
<dbReference type="SUPFAM" id="SSF53756">
    <property type="entry name" value="UDP-Glycosyltransferase/glycogen phosphorylase"/>
    <property type="match status" value="1"/>
</dbReference>
<dbReference type="CDD" id="cd03801">
    <property type="entry name" value="GT4_PimA-like"/>
    <property type="match status" value="1"/>
</dbReference>
<dbReference type="PANTHER" id="PTHR45947">
    <property type="entry name" value="SULFOQUINOVOSYL TRANSFERASE SQD2"/>
    <property type="match status" value="1"/>
</dbReference>
<dbReference type="Proteomes" id="UP000235116">
    <property type="component" value="Chromosome"/>
</dbReference>
<keyword evidence="3" id="KW-1185">Reference proteome</keyword>
<dbReference type="KEGG" id="kak:Kalk_14730"/>
<proteinExistence type="predicted"/>
<gene>
    <name evidence="2" type="ORF">Kalk_14730</name>
</gene>
<evidence type="ECO:0000259" key="1">
    <source>
        <dbReference type="Pfam" id="PF00534"/>
    </source>
</evidence>